<sequence>MLKHINCFSNFKSFYIAVLFLSISTHLLVTRGGWQQCHMFAHTLLLHKFPRQVTIQRISQAPPRPSQQTHSTLIVQNSFLDSHISRTPCDIPTSLECIMNAARAAKRILLGHTRCKRAIKEKTTMR</sequence>
<keyword evidence="1" id="KW-1133">Transmembrane helix</keyword>
<reference evidence="2 3" key="1">
    <citation type="journal article" date="2013" name="PLoS Genet.">
        <title>Comparative genome structure, secondary metabolite, and effector coding capacity across Cochliobolus pathogens.</title>
        <authorList>
            <person name="Condon B.J."/>
            <person name="Leng Y."/>
            <person name="Wu D."/>
            <person name="Bushley K.E."/>
            <person name="Ohm R.A."/>
            <person name="Otillar R."/>
            <person name="Martin J."/>
            <person name="Schackwitz W."/>
            <person name="Grimwood J."/>
            <person name="MohdZainudin N."/>
            <person name="Xue C."/>
            <person name="Wang R."/>
            <person name="Manning V.A."/>
            <person name="Dhillon B."/>
            <person name="Tu Z.J."/>
            <person name="Steffenson B.J."/>
            <person name="Salamov A."/>
            <person name="Sun H."/>
            <person name="Lowry S."/>
            <person name="LaButti K."/>
            <person name="Han J."/>
            <person name="Copeland A."/>
            <person name="Lindquist E."/>
            <person name="Barry K."/>
            <person name="Schmutz J."/>
            <person name="Baker S.E."/>
            <person name="Ciuffetti L.M."/>
            <person name="Grigoriev I.V."/>
            <person name="Zhong S."/>
            <person name="Turgeon B.G."/>
        </authorList>
    </citation>
    <scope>NUCLEOTIDE SEQUENCE [LARGE SCALE GENOMIC DNA]</scope>
    <source>
        <strain evidence="2 3">ATCC 44560</strain>
    </source>
</reference>
<dbReference type="KEGG" id="bor:COCMIDRAFT_85126"/>
<protein>
    <submittedName>
        <fullName evidence="2">Uncharacterized protein</fullName>
    </submittedName>
</protein>
<gene>
    <name evidence="2" type="ORF">COCMIDRAFT_85126</name>
</gene>
<dbReference type="GeneID" id="19126609"/>
<dbReference type="OrthoDB" id="3661627at2759"/>
<dbReference type="Proteomes" id="UP000054032">
    <property type="component" value="Unassembled WGS sequence"/>
</dbReference>
<evidence type="ECO:0000256" key="1">
    <source>
        <dbReference type="SAM" id="Phobius"/>
    </source>
</evidence>
<accession>W6ZZZ9</accession>
<dbReference type="RefSeq" id="XP_007684248.1">
    <property type="nucleotide sequence ID" value="XM_007686058.1"/>
</dbReference>
<evidence type="ECO:0000313" key="3">
    <source>
        <dbReference type="Proteomes" id="UP000054032"/>
    </source>
</evidence>
<feature type="transmembrane region" description="Helical" evidence="1">
    <location>
        <begin position="12"/>
        <end position="29"/>
    </location>
</feature>
<dbReference type="AlphaFoldDB" id="W6ZZZ9"/>
<name>W6ZZZ9_COCMI</name>
<keyword evidence="3" id="KW-1185">Reference proteome</keyword>
<keyword evidence="1" id="KW-0812">Transmembrane</keyword>
<dbReference type="HOGENOM" id="CLU_2120679_0_0_1"/>
<evidence type="ECO:0000313" key="2">
    <source>
        <dbReference type="EMBL" id="EUC49296.1"/>
    </source>
</evidence>
<proteinExistence type="predicted"/>
<keyword evidence="1" id="KW-0472">Membrane</keyword>
<organism evidence="2 3">
    <name type="scientific">Bipolaris oryzae ATCC 44560</name>
    <dbReference type="NCBI Taxonomy" id="930090"/>
    <lineage>
        <taxon>Eukaryota</taxon>
        <taxon>Fungi</taxon>
        <taxon>Dikarya</taxon>
        <taxon>Ascomycota</taxon>
        <taxon>Pezizomycotina</taxon>
        <taxon>Dothideomycetes</taxon>
        <taxon>Pleosporomycetidae</taxon>
        <taxon>Pleosporales</taxon>
        <taxon>Pleosporineae</taxon>
        <taxon>Pleosporaceae</taxon>
        <taxon>Bipolaris</taxon>
    </lineage>
</organism>
<dbReference type="EMBL" id="KI963933">
    <property type="protein sequence ID" value="EUC49296.1"/>
    <property type="molecule type" value="Genomic_DNA"/>
</dbReference>